<proteinExistence type="predicted"/>
<evidence type="ECO:0000256" key="2">
    <source>
        <dbReference type="SAM" id="Phobius"/>
    </source>
</evidence>
<keyword evidence="2" id="KW-1133">Transmembrane helix</keyword>
<evidence type="ECO:0000313" key="3">
    <source>
        <dbReference type="EMBL" id="KAG5191556.1"/>
    </source>
</evidence>
<feature type="region of interest" description="Disordered" evidence="1">
    <location>
        <begin position="579"/>
        <end position="602"/>
    </location>
</feature>
<comment type="caution">
    <text evidence="3">The sequence shown here is derived from an EMBL/GenBank/DDBJ whole genome shotgun (WGS) entry which is preliminary data.</text>
</comment>
<protein>
    <submittedName>
        <fullName evidence="3">Uncharacterized protein</fullName>
    </submittedName>
</protein>
<reference evidence="3" key="1">
    <citation type="submission" date="2021-02" db="EMBL/GenBank/DDBJ databases">
        <title>First Annotated Genome of the Yellow-green Alga Tribonema minus.</title>
        <authorList>
            <person name="Mahan K.M."/>
        </authorList>
    </citation>
    <scope>NUCLEOTIDE SEQUENCE</scope>
    <source>
        <strain evidence="3">UTEX B ZZ1240</strain>
    </source>
</reference>
<keyword evidence="4" id="KW-1185">Reference proteome</keyword>
<gene>
    <name evidence="3" type="ORF">JKP88DRAFT_251434</name>
</gene>
<dbReference type="EMBL" id="JAFCMP010000018">
    <property type="protein sequence ID" value="KAG5191556.1"/>
    <property type="molecule type" value="Genomic_DNA"/>
</dbReference>
<feature type="region of interest" description="Disordered" evidence="1">
    <location>
        <begin position="629"/>
        <end position="653"/>
    </location>
</feature>
<organism evidence="3 4">
    <name type="scientific">Tribonema minus</name>
    <dbReference type="NCBI Taxonomy" id="303371"/>
    <lineage>
        <taxon>Eukaryota</taxon>
        <taxon>Sar</taxon>
        <taxon>Stramenopiles</taxon>
        <taxon>Ochrophyta</taxon>
        <taxon>PX clade</taxon>
        <taxon>Xanthophyceae</taxon>
        <taxon>Tribonematales</taxon>
        <taxon>Tribonemataceae</taxon>
        <taxon>Tribonema</taxon>
    </lineage>
</organism>
<evidence type="ECO:0000256" key="1">
    <source>
        <dbReference type="SAM" id="MobiDB-lite"/>
    </source>
</evidence>
<sequence length="746" mass="79391">MSLLRHPSSRRASGVNNPYGSGTRPDEEAGHGHPLLYGVAPRAATKLRRRSYVPLVMAMTTIAFVVYSTVKVVSPMKGERQLEQVPFGGGVTQPLPGAGVQRVATERHLDSSEVAARAAATAAAVAMDGGGGGDGDADERMQRLNHRPPATSLVATPLTLHAFCSFDAACSTGTVHEWESGDRDHHRFVAAPADALSKLKVLEFTAMNPGALPPPVQLQNFVQLKTEVLEYTAMNPGALPPPVGLKRPARGPMMDRDGRTGLPLLKFPCSLSSDTFKVGPVATLLSKHAPANVEISVLPLHTVKPVMDRNGRTSLPVLKFPCSLSSDTFKPVNVLTPHAIATAAAALNAAYLPTPLPVQMSKDMTLFDLSVQRRVPVLTPHAFATAAALNTTCLPTPHFVHMSKDMTLFDLSMSEDMTLFFALAPGWIGRGPHAPGQRFFGTYPSGQLRLMDGHPAIKAESSEGAAAETLTANTLVTIAYRFSGAPQGGRAWASVNGKPWQDLGLEGEGPGFVEGGSVTVGGSEGGACGYYGGIGEVLAFRSALDEVDASRVMQYMARRWGSAQLSATPEELRAAVGAAEQESEGEQRLQAEAAQPAQRVQRREWELPVDAPLPPRTIVAARPLAPLPAHHQPAAAAPPRRDAAQQQQQGGAAAAATAAREQYQQQQCTATRCACVYAPCRCYEATNLASSDVLLLVRHALSSDDRGGGALDIRSIKKFDKGGSVLRALIHDEVMNLDILRNRLYC</sequence>
<keyword evidence="2" id="KW-0472">Membrane</keyword>
<name>A0A835ZD52_9STRA</name>
<feature type="region of interest" description="Disordered" evidence="1">
    <location>
        <begin position="1"/>
        <end position="33"/>
    </location>
</feature>
<accession>A0A835ZD52</accession>
<keyword evidence="2" id="KW-0812">Transmembrane</keyword>
<feature type="transmembrane region" description="Helical" evidence="2">
    <location>
        <begin position="52"/>
        <end position="70"/>
    </location>
</feature>
<dbReference type="Proteomes" id="UP000664859">
    <property type="component" value="Unassembled WGS sequence"/>
</dbReference>
<feature type="compositionally biased region" description="Polar residues" evidence="1">
    <location>
        <begin position="10"/>
        <end position="20"/>
    </location>
</feature>
<dbReference type="AlphaFoldDB" id="A0A835ZD52"/>
<evidence type="ECO:0000313" key="4">
    <source>
        <dbReference type="Proteomes" id="UP000664859"/>
    </source>
</evidence>